<dbReference type="GO" id="GO:0015074">
    <property type="term" value="P:DNA integration"/>
    <property type="evidence" value="ECO:0007669"/>
    <property type="project" value="InterPro"/>
</dbReference>
<evidence type="ECO:0000313" key="3">
    <source>
        <dbReference type="EMBL" id="EPC47443.1"/>
    </source>
</evidence>
<dbReference type="GO" id="GO:0005829">
    <property type="term" value="C:cytosol"/>
    <property type="evidence" value="ECO:0007669"/>
    <property type="project" value="TreeGrafter"/>
</dbReference>
<gene>
    <name evidence="3" type="ORF">Lpp123_18340</name>
</gene>
<dbReference type="GO" id="GO:0004803">
    <property type="term" value="F:transposase activity"/>
    <property type="evidence" value="ECO:0007669"/>
    <property type="project" value="TreeGrafter"/>
</dbReference>
<dbReference type="SUPFAM" id="SSF46689">
    <property type="entry name" value="Homeodomain-like"/>
    <property type="match status" value="1"/>
</dbReference>
<dbReference type="InterPro" id="IPR051917">
    <property type="entry name" value="Transposase-Integrase"/>
</dbReference>
<dbReference type="InterPro" id="IPR053392">
    <property type="entry name" value="Transposase_IS30-like"/>
</dbReference>
<dbReference type="Gene3D" id="3.30.420.10">
    <property type="entry name" value="Ribonuclease H-like superfamily/Ribonuclease H"/>
    <property type="match status" value="1"/>
</dbReference>
<dbReference type="InterPro" id="IPR009057">
    <property type="entry name" value="Homeodomain-like_sf"/>
</dbReference>
<dbReference type="Pfam" id="PF13936">
    <property type="entry name" value="HTH_38"/>
    <property type="match status" value="1"/>
</dbReference>
<accession>A0A829G6W8</accession>
<evidence type="ECO:0000313" key="4">
    <source>
        <dbReference type="Proteomes" id="UP000014316"/>
    </source>
</evidence>
<feature type="domain" description="Integrase catalytic" evidence="2">
    <location>
        <begin position="166"/>
        <end position="328"/>
    </location>
</feature>
<keyword evidence="1" id="KW-0233">DNA recombination</keyword>
<dbReference type="GO" id="GO:0006310">
    <property type="term" value="P:DNA recombination"/>
    <property type="evidence" value="ECO:0007669"/>
    <property type="project" value="UniProtKB-KW"/>
</dbReference>
<reference evidence="3 4" key="1">
    <citation type="journal article" date="2013" name="PLoS ONE">
        <title>Lactobacillus paracasei comparative genomics: towards species pan-genome definition and exploitation of diversity.</title>
        <authorList>
            <person name="Smokvina T."/>
            <person name="Wels M."/>
            <person name="Polka J."/>
            <person name="Chervaux C."/>
            <person name="Brisse S."/>
            <person name="Boekhorst J."/>
            <person name="van Hylckama Vlieg J.E."/>
            <person name="Siezen R.J."/>
        </authorList>
    </citation>
    <scope>NUCLEOTIDE SEQUENCE [LARGE SCALE GENOMIC DNA]</scope>
    <source>
        <strain evidence="3 4">Lpp123</strain>
    </source>
</reference>
<organism evidence="3 4">
    <name type="scientific">Lacticaseibacillus paracasei subsp. paracasei Lpp123</name>
    <dbReference type="NCBI Taxonomy" id="1256201"/>
    <lineage>
        <taxon>Bacteria</taxon>
        <taxon>Bacillati</taxon>
        <taxon>Bacillota</taxon>
        <taxon>Bacilli</taxon>
        <taxon>Lactobacillales</taxon>
        <taxon>Lactobacillaceae</taxon>
        <taxon>Lacticaseibacillus</taxon>
    </lineage>
</organism>
<dbReference type="InterPro" id="IPR025246">
    <property type="entry name" value="IS30-like_HTH"/>
</dbReference>
<evidence type="ECO:0000259" key="2">
    <source>
        <dbReference type="PROSITE" id="PS50994"/>
    </source>
</evidence>
<dbReference type="Pfam" id="PF00665">
    <property type="entry name" value="rve"/>
    <property type="match status" value="1"/>
</dbReference>
<name>A0A829G6W8_LACPA</name>
<dbReference type="AlphaFoldDB" id="A0A829G6W8"/>
<evidence type="ECO:0000256" key="1">
    <source>
        <dbReference type="ARBA" id="ARBA00023172"/>
    </source>
</evidence>
<protein>
    <submittedName>
        <fullName evidence="3">Transposase InsI for insertion sequence element IS30A</fullName>
    </submittedName>
</protein>
<dbReference type="SUPFAM" id="SSF53098">
    <property type="entry name" value="Ribonuclease H-like"/>
    <property type="match status" value="1"/>
</dbReference>
<dbReference type="PROSITE" id="PS50994">
    <property type="entry name" value="INTEGRASE"/>
    <property type="match status" value="1"/>
</dbReference>
<sequence>MSPYKHLTLNDRETILVGIHTGLTQQQIADRIDRSKGTISRELKRNGGRESYSVQAAQTGYEQRRLKSRRPRLLDRPELQRLVVTYIVDQHWSPEQISARLRFEHSGWSISYNTIYRGIYLNNLGEPLKSRGARGIPRQLRHRGKTRKVKGTVNERRGRFNDAPSIHDRPASAENRTRVGHWEGDTVRGKVGKAGLVTLVDRRSRYLIAERVPKVNSSFVAKAVIAGLSVLPNGRVRTLTPDRGTEFAKYAEIESVLKASLYFPDPHAPQQRGSNENTNGLIREYFPRNTDLDLLTGQEIRDFIDQLNNRPRKVLGWKTPSEVFFGKKLHLI</sequence>
<comment type="caution">
    <text evidence="3">The sequence shown here is derived from an EMBL/GenBank/DDBJ whole genome shotgun (WGS) entry which is preliminary data.</text>
</comment>
<dbReference type="InterPro" id="IPR012337">
    <property type="entry name" value="RNaseH-like_sf"/>
</dbReference>
<dbReference type="Proteomes" id="UP000014316">
    <property type="component" value="Unassembled WGS sequence"/>
</dbReference>
<dbReference type="EMBL" id="ANJW01001106">
    <property type="protein sequence ID" value="EPC47443.1"/>
    <property type="molecule type" value="Genomic_DNA"/>
</dbReference>
<dbReference type="PANTHER" id="PTHR10948">
    <property type="entry name" value="TRANSPOSASE"/>
    <property type="match status" value="1"/>
</dbReference>
<dbReference type="GO" id="GO:0032196">
    <property type="term" value="P:transposition"/>
    <property type="evidence" value="ECO:0007669"/>
    <property type="project" value="TreeGrafter"/>
</dbReference>
<dbReference type="GO" id="GO:0003676">
    <property type="term" value="F:nucleic acid binding"/>
    <property type="evidence" value="ECO:0007669"/>
    <property type="project" value="InterPro"/>
</dbReference>
<proteinExistence type="predicted"/>
<dbReference type="InterPro" id="IPR036397">
    <property type="entry name" value="RNaseH_sf"/>
</dbReference>
<dbReference type="InterPro" id="IPR001584">
    <property type="entry name" value="Integrase_cat-core"/>
</dbReference>
<dbReference type="PANTHER" id="PTHR10948:SF23">
    <property type="entry name" value="TRANSPOSASE INSI FOR INSERTION SEQUENCE ELEMENT IS30A-RELATED"/>
    <property type="match status" value="1"/>
</dbReference>
<dbReference type="NCBIfam" id="NF033563">
    <property type="entry name" value="transpos_IS30"/>
    <property type="match status" value="1"/>
</dbReference>